<sequence length="388" mass="43629">MFDIPSSYPLRNVSDDDLKSLAKTLWSWNLCEPCQLAPGQEPCSPQPCPGMRWARMKSFFDYYENITASYVPDILAGTPPALRSHQDLFAIIKLLKENPDVTRSDLTATHFVPSGDDGSPTFGDQNRAFNLALRAMTTITCCLETRSLDTLETGLQPIPWKDDMSWTQFLSTTFPGPSYTQSGAEGCGDAASRRINDLITARRLIKVARLRFVPTDELKDHLKLNQQDGTIKLYRHTAFLKETLIASRTEARGHIPRVLATEVLNSIQKTLFPSTADAQILLRSLISKQNLDPDCLKFEPSTYQLESEGTLIYHYLEPRLVELYEELDNPTPRGLLKKWLERKSGARYVMMATLGGVAIAIVLGMLALGVSIFQAYVGWQQWQHPVET</sequence>
<gene>
    <name evidence="2" type="ORF">EDB81DRAFT_730894</name>
</gene>
<accession>A0A9P9DRP9</accession>
<feature type="transmembrane region" description="Helical" evidence="1">
    <location>
        <begin position="348"/>
        <end position="377"/>
    </location>
</feature>
<organism evidence="2 3">
    <name type="scientific">Dactylonectria macrodidyma</name>
    <dbReference type="NCBI Taxonomy" id="307937"/>
    <lineage>
        <taxon>Eukaryota</taxon>
        <taxon>Fungi</taxon>
        <taxon>Dikarya</taxon>
        <taxon>Ascomycota</taxon>
        <taxon>Pezizomycotina</taxon>
        <taxon>Sordariomycetes</taxon>
        <taxon>Hypocreomycetidae</taxon>
        <taxon>Hypocreales</taxon>
        <taxon>Nectriaceae</taxon>
        <taxon>Dactylonectria</taxon>
    </lineage>
</organism>
<dbReference type="OrthoDB" id="5428890at2759"/>
<proteinExistence type="predicted"/>
<dbReference type="Proteomes" id="UP000738349">
    <property type="component" value="Unassembled WGS sequence"/>
</dbReference>
<dbReference type="AlphaFoldDB" id="A0A9P9DRP9"/>
<keyword evidence="1" id="KW-0472">Membrane</keyword>
<evidence type="ECO:0000313" key="2">
    <source>
        <dbReference type="EMBL" id="KAH7124629.1"/>
    </source>
</evidence>
<name>A0A9P9DRP9_9HYPO</name>
<dbReference type="EMBL" id="JAGMUV010000021">
    <property type="protein sequence ID" value="KAH7124629.1"/>
    <property type="molecule type" value="Genomic_DNA"/>
</dbReference>
<evidence type="ECO:0000256" key="1">
    <source>
        <dbReference type="SAM" id="Phobius"/>
    </source>
</evidence>
<keyword evidence="1" id="KW-0812">Transmembrane</keyword>
<reference evidence="2" key="1">
    <citation type="journal article" date="2021" name="Nat. Commun.">
        <title>Genetic determinants of endophytism in the Arabidopsis root mycobiome.</title>
        <authorList>
            <person name="Mesny F."/>
            <person name="Miyauchi S."/>
            <person name="Thiergart T."/>
            <person name="Pickel B."/>
            <person name="Atanasova L."/>
            <person name="Karlsson M."/>
            <person name="Huettel B."/>
            <person name="Barry K.W."/>
            <person name="Haridas S."/>
            <person name="Chen C."/>
            <person name="Bauer D."/>
            <person name="Andreopoulos W."/>
            <person name="Pangilinan J."/>
            <person name="LaButti K."/>
            <person name="Riley R."/>
            <person name="Lipzen A."/>
            <person name="Clum A."/>
            <person name="Drula E."/>
            <person name="Henrissat B."/>
            <person name="Kohler A."/>
            <person name="Grigoriev I.V."/>
            <person name="Martin F.M."/>
            <person name="Hacquard S."/>
        </authorList>
    </citation>
    <scope>NUCLEOTIDE SEQUENCE</scope>
    <source>
        <strain evidence="2">MPI-CAGE-AT-0147</strain>
    </source>
</reference>
<evidence type="ECO:0000313" key="3">
    <source>
        <dbReference type="Proteomes" id="UP000738349"/>
    </source>
</evidence>
<comment type="caution">
    <text evidence="2">The sequence shown here is derived from an EMBL/GenBank/DDBJ whole genome shotgun (WGS) entry which is preliminary data.</text>
</comment>
<protein>
    <submittedName>
        <fullName evidence="2">Uncharacterized protein</fullName>
    </submittedName>
</protein>
<keyword evidence="3" id="KW-1185">Reference proteome</keyword>
<keyword evidence="1" id="KW-1133">Transmembrane helix</keyword>